<dbReference type="RefSeq" id="WP_023430864.1">
    <property type="nucleotide sequence ID" value="NZ_AWXZ01000013.1"/>
</dbReference>
<gene>
    <name evidence="2" type="ORF">N177_0715</name>
</gene>
<feature type="transmembrane region" description="Helical" evidence="1">
    <location>
        <begin position="6"/>
        <end position="25"/>
    </location>
</feature>
<protein>
    <submittedName>
        <fullName evidence="2">Uncharacterized protein</fullName>
    </submittedName>
</protein>
<dbReference type="Proteomes" id="UP000017819">
    <property type="component" value="Unassembled WGS sequence"/>
</dbReference>
<organism evidence="2 3">
    <name type="scientific">Lutibaculum baratangense AMV1</name>
    <dbReference type="NCBI Taxonomy" id="631454"/>
    <lineage>
        <taxon>Bacteria</taxon>
        <taxon>Pseudomonadati</taxon>
        <taxon>Pseudomonadota</taxon>
        <taxon>Alphaproteobacteria</taxon>
        <taxon>Hyphomicrobiales</taxon>
        <taxon>Tepidamorphaceae</taxon>
        <taxon>Lutibaculum</taxon>
    </lineage>
</organism>
<keyword evidence="1" id="KW-0472">Membrane</keyword>
<sequence>MYPDPTSIVAIALVGLFATFAWLAYQRCAREARAWYADANYVVERPRTESRDTGPKRAPARRAMLDTGRLRAPALRATGPR</sequence>
<reference evidence="2 3" key="1">
    <citation type="journal article" date="2014" name="Genome Announc.">
        <title>Draft Genome Sequence of Lutibaculum baratangense Strain AMV1T, Isolated from a Mud Volcano in Andamans, India.</title>
        <authorList>
            <person name="Singh A."/>
            <person name="Sreenivas A."/>
            <person name="Sathyanarayana Reddy G."/>
            <person name="Pinnaka A.K."/>
            <person name="Shivaji S."/>
        </authorList>
    </citation>
    <scope>NUCLEOTIDE SEQUENCE [LARGE SCALE GENOMIC DNA]</scope>
    <source>
        <strain evidence="2 3">AMV1</strain>
    </source>
</reference>
<dbReference type="AlphaFoldDB" id="V4RLP1"/>
<name>V4RLP1_9HYPH</name>
<accession>V4RLP1</accession>
<evidence type="ECO:0000313" key="2">
    <source>
        <dbReference type="EMBL" id="ESR26931.1"/>
    </source>
</evidence>
<comment type="caution">
    <text evidence="2">The sequence shown here is derived from an EMBL/GenBank/DDBJ whole genome shotgun (WGS) entry which is preliminary data.</text>
</comment>
<keyword evidence="1" id="KW-0812">Transmembrane</keyword>
<dbReference type="EMBL" id="AWXZ01000013">
    <property type="protein sequence ID" value="ESR26931.1"/>
    <property type="molecule type" value="Genomic_DNA"/>
</dbReference>
<keyword evidence="1" id="KW-1133">Transmembrane helix</keyword>
<evidence type="ECO:0000313" key="3">
    <source>
        <dbReference type="Proteomes" id="UP000017819"/>
    </source>
</evidence>
<keyword evidence="3" id="KW-1185">Reference proteome</keyword>
<evidence type="ECO:0000256" key="1">
    <source>
        <dbReference type="SAM" id="Phobius"/>
    </source>
</evidence>
<proteinExistence type="predicted"/>